<name>A0A9D4QNY7_DREPO</name>
<feature type="domain" description="Alpha-2-macroglobulin bait region" evidence="2">
    <location>
        <begin position="18"/>
        <end position="58"/>
    </location>
</feature>
<organism evidence="3 4">
    <name type="scientific">Dreissena polymorpha</name>
    <name type="common">Zebra mussel</name>
    <name type="synonym">Mytilus polymorpha</name>
    <dbReference type="NCBI Taxonomy" id="45954"/>
    <lineage>
        <taxon>Eukaryota</taxon>
        <taxon>Metazoa</taxon>
        <taxon>Spiralia</taxon>
        <taxon>Lophotrochozoa</taxon>
        <taxon>Mollusca</taxon>
        <taxon>Bivalvia</taxon>
        <taxon>Autobranchia</taxon>
        <taxon>Heteroconchia</taxon>
        <taxon>Euheterodonta</taxon>
        <taxon>Imparidentia</taxon>
        <taxon>Neoheterodontei</taxon>
        <taxon>Myida</taxon>
        <taxon>Dreissenoidea</taxon>
        <taxon>Dreissenidae</taxon>
        <taxon>Dreissena</taxon>
    </lineage>
</organism>
<accession>A0A9D4QNY7</accession>
<dbReference type="Pfam" id="PF07703">
    <property type="entry name" value="A2M_BRD"/>
    <property type="match status" value="1"/>
</dbReference>
<evidence type="ECO:0000313" key="3">
    <source>
        <dbReference type="EMBL" id="KAH3837989.1"/>
    </source>
</evidence>
<dbReference type="Proteomes" id="UP000828390">
    <property type="component" value="Unassembled WGS sequence"/>
</dbReference>
<reference evidence="3" key="1">
    <citation type="journal article" date="2019" name="bioRxiv">
        <title>The Genome of the Zebra Mussel, Dreissena polymorpha: A Resource for Invasive Species Research.</title>
        <authorList>
            <person name="McCartney M.A."/>
            <person name="Auch B."/>
            <person name="Kono T."/>
            <person name="Mallez S."/>
            <person name="Zhang Y."/>
            <person name="Obille A."/>
            <person name="Becker A."/>
            <person name="Abrahante J.E."/>
            <person name="Garbe J."/>
            <person name="Badalamenti J.P."/>
            <person name="Herman A."/>
            <person name="Mangelson H."/>
            <person name="Liachko I."/>
            <person name="Sullivan S."/>
            <person name="Sone E.D."/>
            <person name="Koren S."/>
            <person name="Silverstein K.A.T."/>
            <person name="Beckman K.B."/>
            <person name="Gohl D.M."/>
        </authorList>
    </citation>
    <scope>NUCLEOTIDE SEQUENCE</scope>
    <source>
        <strain evidence="3">Duluth1</strain>
        <tissue evidence="3">Whole animal</tissue>
    </source>
</reference>
<evidence type="ECO:0000313" key="4">
    <source>
        <dbReference type="Proteomes" id="UP000828390"/>
    </source>
</evidence>
<reference evidence="3" key="2">
    <citation type="submission" date="2020-11" db="EMBL/GenBank/DDBJ databases">
        <authorList>
            <person name="McCartney M.A."/>
            <person name="Auch B."/>
            <person name="Kono T."/>
            <person name="Mallez S."/>
            <person name="Becker A."/>
            <person name="Gohl D.M."/>
            <person name="Silverstein K.A.T."/>
            <person name="Koren S."/>
            <person name="Bechman K.B."/>
            <person name="Herman A."/>
            <person name="Abrahante J.E."/>
            <person name="Garbe J."/>
        </authorList>
    </citation>
    <scope>NUCLEOTIDE SEQUENCE</scope>
    <source>
        <strain evidence="3">Duluth1</strain>
        <tissue evidence="3">Whole animal</tissue>
    </source>
</reference>
<comment type="caution">
    <text evidence="3">The sequence shown here is derived from an EMBL/GenBank/DDBJ whole genome shotgun (WGS) entry which is preliminary data.</text>
</comment>
<protein>
    <recommendedName>
        <fullName evidence="2">Alpha-2-macroglobulin bait region domain-containing protein</fullName>
    </recommendedName>
</protein>
<dbReference type="InterPro" id="IPR011625">
    <property type="entry name" value="A2M_N_BRD"/>
</dbReference>
<gene>
    <name evidence="3" type="ORF">DPMN_111394</name>
</gene>
<sequence>MLLLNIVLGVYVSVYVLQVTIAFDQQKVEPGAPIKLTVTADPGSKVNVLAVDKSALLLKSGNDISHDQVDGNVKCPSNSVTNMPVKPVVLHCFTFSKNIKNT</sequence>
<dbReference type="AlphaFoldDB" id="A0A9D4QNY7"/>
<feature type="signal peptide" evidence="1">
    <location>
        <begin position="1"/>
        <end position="22"/>
    </location>
</feature>
<feature type="chain" id="PRO_5038492287" description="Alpha-2-macroglobulin bait region domain-containing protein" evidence="1">
    <location>
        <begin position="23"/>
        <end position="102"/>
    </location>
</feature>
<evidence type="ECO:0000256" key="1">
    <source>
        <dbReference type="SAM" id="SignalP"/>
    </source>
</evidence>
<keyword evidence="4" id="KW-1185">Reference proteome</keyword>
<proteinExistence type="predicted"/>
<evidence type="ECO:0000259" key="2">
    <source>
        <dbReference type="Pfam" id="PF07703"/>
    </source>
</evidence>
<dbReference type="Gene3D" id="6.20.50.160">
    <property type="match status" value="1"/>
</dbReference>
<dbReference type="EMBL" id="JAIWYP010000004">
    <property type="protein sequence ID" value="KAH3837989.1"/>
    <property type="molecule type" value="Genomic_DNA"/>
</dbReference>
<keyword evidence="1" id="KW-0732">Signal</keyword>